<keyword evidence="2" id="KW-0012">Acyltransferase</keyword>
<organism evidence="2 3">
    <name type="scientific">Devosia litorisediminis</name>
    <dbReference type="NCBI Taxonomy" id="2829817"/>
    <lineage>
        <taxon>Bacteria</taxon>
        <taxon>Pseudomonadati</taxon>
        <taxon>Pseudomonadota</taxon>
        <taxon>Alphaproteobacteria</taxon>
        <taxon>Hyphomicrobiales</taxon>
        <taxon>Devosiaceae</taxon>
        <taxon>Devosia</taxon>
    </lineage>
</organism>
<reference evidence="2" key="1">
    <citation type="submission" date="2021-04" db="EMBL/GenBank/DDBJ databases">
        <title>Devosia litorisediminis sp. nov., isolated from a sand dune.</title>
        <authorList>
            <person name="Park S."/>
            <person name="Yoon J.-H."/>
        </authorList>
    </citation>
    <scope>NUCLEOTIDE SEQUENCE</scope>
    <source>
        <strain evidence="2">BSSL-BM10</strain>
    </source>
</reference>
<evidence type="ECO:0000259" key="1">
    <source>
        <dbReference type="PROSITE" id="PS51186"/>
    </source>
</evidence>
<feature type="domain" description="N-acetyltransferase" evidence="1">
    <location>
        <begin position="1"/>
        <end position="103"/>
    </location>
</feature>
<dbReference type="InterPro" id="IPR016181">
    <property type="entry name" value="Acyl_CoA_acyltransferase"/>
</dbReference>
<keyword evidence="3" id="KW-1185">Reference proteome</keyword>
<dbReference type="Gene3D" id="3.40.630.30">
    <property type="match status" value="1"/>
</dbReference>
<dbReference type="InterPro" id="IPR000182">
    <property type="entry name" value="GNAT_dom"/>
</dbReference>
<name>A0A942I761_9HYPH</name>
<dbReference type="EMBL" id="JAGXTP010000003">
    <property type="protein sequence ID" value="MBS3850327.1"/>
    <property type="molecule type" value="Genomic_DNA"/>
</dbReference>
<dbReference type="EC" id="2.3.1.-" evidence="2"/>
<keyword evidence="2" id="KW-0808">Transferase</keyword>
<gene>
    <name evidence="2" type="ORF">KD146_16630</name>
</gene>
<sequence>MLSNTEVLLRVAERDGTVVAVGAVNRSGEVTLNYVAPEARFAGISKALLAQLETELVTLGFHEGRLEATQTARRFYEKAGWLAEGPQATGRVVNGFPMRKRLVR</sequence>
<accession>A0A942I761</accession>
<dbReference type="PROSITE" id="PS51186">
    <property type="entry name" value="GNAT"/>
    <property type="match status" value="1"/>
</dbReference>
<dbReference type="Proteomes" id="UP000678281">
    <property type="component" value="Unassembled WGS sequence"/>
</dbReference>
<proteinExistence type="predicted"/>
<dbReference type="RefSeq" id="WP_212659951.1">
    <property type="nucleotide sequence ID" value="NZ_JAGXTP010000003.1"/>
</dbReference>
<evidence type="ECO:0000313" key="3">
    <source>
        <dbReference type="Proteomes" id="UP000678281"/>
    </source>
</evidence>
<dbReference type="SUPFAM" id="SSF55729">
    <property type="entry name" value="Acyl-CoA N-acyltransferases (Nat)"/>
    <property type="match status" value="1"/>
</dbReference>
<dbReference type="CDD" id="cd04301">
    <property type="entry name" value="NAT_SF"/>
    <property type="match status" value="1"/>
</dbReference>
<dbReference type="GO" id="GO:0016747">
    <property type="term" value="F:acyltransferase activity, transferring groups other than amino-acyl groups"/>
    <property type="evidence" value="ECO:0007669"/>
    <property type="project" value="InterPro"/>
</dbReference>
<dbReference type="Pfam" id="PF13673">
    <property type="entry name" value="Acetyltransf_10"/>
    <property type="match status" value="1"/>
</dbReference>
<protein>
    <submittedName>
        <fullName evidence="2">GNAT family N-acetyltransferase</fullName>
        <ecNumber evidence="2">2.3.1.-</ecNumber>
    </submittedName>
</protein>
<comment type="caution">
    <text evidence="2">The sequence shown here is derived from an EMBL/GenBank/DDBJ whole genome shotgun (WGS) entry which is preliminary data.</text>
</comment>
<evidence type="ECO:0000313" key="2">
    <source>
        <dbReference type="EMBL" id="MBS3850327.1"/>
    </source>
</evidence>
<dbReference type="AlphaFoldDB" id="A0A942I761"/>